<dbReference type="Pfam" id="PF09278">
    <property type="entry name" value="MerR-DNA-bind"/>
    <property type="match status" value="1"/>
</dbReference>
<feature type="domain" description="HTH merR-type" evidence="4">
    <location>
        <begin position="4"/>
        <end position="73"/>
    </location>
</feature>
<evidence type="ECO:0000256" key="1">
    <source>
        <dbReference type="ARBA" id="ARBA00023015"/>
    </source>
</evidence>
<dbReference type="SMART" id="SM00422">
    <property type="entry name" value="HTH_MERR"/>
    <property type="match status" value="1"/>
</dbReference>
<dbReference type="InterPro" id="IPR047057">
    <property type="entry name" value="MerR_fam"/>
</dbReference>
<dbReference type="InterPro" id="IPR009061">
    <property type="entry name" value="DNA-bd_dom_put_sf"/>
</dbReference>
<evidence type="ECO:0000259" key="4">
    <source>
        <dbReference type="PROSITE" id="PS50937"/>
    </source>
</evidence>
<dbReference type="Pfam" id="PF00376">
    <property type="entry name" value="MerR"/>
    <property type="match status" value="1"/>
</dbReference>
<comment type="caution">
    <text evidence="5">The sequence shown here is derived from an EMBL/GenBank/DDBJ whole genome shotgun (WGS) entry which is preliminary data.</text>
</comment>
<evidence type="ECO:0000313" key="6">
    <source>
        <dbReference type="Proteomes" id="UP001296873"/>
    </source>
</evidence>
<dbReference type="PRINTS" id="PR00040">
    <property type="entry name" value="HTHMERR"/>
</dbReference>
<reference evidence="5 6" key="1">
    <citation type="journal article" date="2020" name="Microorganisms">
        <title>Osmotic Adaptation and Compatible Solute Biosynthesis of Phototrophic Bacteria as Revealed from Genome Analyses.</title>
        <authorList>
            <person name="Imhoff J.F."/>
            <person name="Rahn T."/>
            <person name="Kunzel S."/>
            <person name="Keller A."/>
            <person name="Neulinger S.C."/>
        </authorList>
    </citation>
    <scope>NUCLEOTIDE SEQUENCE [LARGE SCALE GENOMIC DNA]</scope>
    <source>
        <strain evidence="5 6">DSM 9895</strain>
    </source>
</reference>
<keyword evidence="6" id="KW-1185">Reference proteome</keyword>
<dbReference type="RefSeq" id="WP_200339145.1">
    <property type="nucleotide sequence ID" value="NZ_NRRL01000004.1"/>
</dbReference>
<dbReference type="Proteomes" id="UP001296873">
    <property type="component" value="Unassembled WGS sequence"/>
</dbReference>
<evidence type="ECO:0000313" key="5">
    <source>
        <dbReference type="EMBL" id="MBK1667084.1"/>
    </source>
</evidence>
<evidence type="ECO:0000256" key="3">
    <source>
        <dbReference type="ARBA" id="ARBA00023163"/>
    </source>
</evidence>
<keyword evidence="3" id="KW-0804">Transcription</keyword>
<name>A0ABS1DAV1_9PROT</name>
<sequence>MPDELTIREAARAAGTTPETVRYYERLGILPPARRAANNYRRYARSDVRRLVFLRKGRELGFSLDDLQTLLAVSDDPNRDCAEVDRLTAAHLEAVEQKIAGLQRLADELRHLSQQCRGGRIRECRIVEALSPSADGQGRS</sequence>
<gene>
    <name evidence="5" type="ORF">CKO28_03365</name>
</gene>
<dbReference type="PROSITE" id="PS50937">
    <property type="entry name" value="HTH_MERR_2"/>
    <property type="match status" value="1"/>
</dbReference>
<dbReference type="InterPro" id="IPR015358">
    <property type="entry name" value="Tscrpt_reg_MerR_DNA-bd"/>
</dbReference>
<keyword evidence="1" id="KW-0805">Transcription regulation</keyword>
<dbReference type="EMBL" id="NRRL01000004">
    <property type="protein sequence ID" value="MBK1667084.1"/>
    <property type="molecule type" value="Genomic_DNA"/>
</dbReference>
<dbReference type="Gene3D" id="1.10.1660.10">
    <property type="match status" value="1"/>
</dbReference>
<proteinExistence type="predicted"/>
<dbReference type="InterPro" id="IPR000551">
    <property type="entry name" value="MerR-type_HTH_dom"/>
</dbReference>
<dbReference type="SUPFAM" id="SSF46955">
    <property type="entry name" value="Putative DNA-binding domain"/>
    <property type="match status" value="1"/>
</dbReference>
<protein>
    <submittedName>
        <fullName evidence="5">Transcriptional regulator</fullName>
    </submittedName>
</protein>
<accession>A0ABS1DAV1</accession>
<organism evidence="5 6">
    <name type="scientific">Rhodovibrio sodomensis</name>
    <dbReference type="NCBI Taxonomy" id="1088"/>
    <lineage>
        <taxon>Bacteria</taxon>
        <taxon>Pseudomonadati</taxon>
        <taxon>Pseudomonadota</taxon>
        <taxon>Alphaproteobacteria</taxon>
        <taxon>Rhodospirillales</taxon>
        <taxon>Rhodovibrionaceae</taxon>
        <taxon>Rhodovibrio</taxon>
    </lineage>
</organism>
<dbReference type="PANTHER" id="PTHR30204">
    <property type="entry name" value="REDOX-CYCLING DRUG-SENSING TRANSCRIPTIONAL ACTIVATOR SOXR"/>
    <property type="match status" value="1"/>
</dbReference>
<dbReference type="CDD" id="cd04785">
    <property type="entry name" value="HTH_CadR-PbrR-like"/>
    <property type="match status" value="1"/>
</dbReference>
<dbReference type="PANTHER" id="PTHR30204:SF94">
    <property type="entry name" value="HEAVY METAL-DEPENDENT TRANSCRIPTIONAL REGULATOR HI_0293-RELATED"/>
    <property type="match status" value="1"/>
</dbReference>
<keyword evidence="2" id="KW-0238">DNA-binding</keyword>
<evidence type="ECO:0000256" key="2">
    <source>
        <dbReference type="ARBA" id="ARBA00023125"/>
    </source>
</evidence>